<dbReference type="Proteomes" id="UP000256514">
    <property type="component" value="Unassembled WGS sequence"/>
</dbReference>
<gene>
    <name evidence="1" type="ORF">CQA54_06410</name>
</gene>
<evidence type="ECO:0008006" key="3">
    <source>
        <dbReference type="Google" id="ProtNLM"/>
    </source>
</evidence>
<reference evidence="1 2" key="1">
    <citation type="submission" date="2018-04" db="EMBL/GenBank/DDBJ databases">
        <title>Novel Campyloabacter and Helicobacter Species and Strains.</title>
        <authorList>
            <person name="Mannion A.J."/>
            <person name="Shen Z."/>
            <person name="Fox J.G."/>
        </authorList>
    </citation>
    <scope>NUCLEOTIDE SEQUENCE [LARGE SCALE GENOMIC DNA]</scope>
    <source>
        <strain evidence="1 2">MIT 12-6600</strain>
    </source>
</reference>
<dbReference type="AlphaFoldDB" id="A0A3D8IN86"/>
<dbReference type="EMBL" id="NXLT01000005">
    <property type="protein sequence ID" value="RDU66672.1"/>
    <property type="molecule type" value="Genomic_DNA"/>
</dbReference>
<evidence type="ECO:0000313" key="2">
    <source>
        <dbReference type="Proteomes" id="UP000256514"/>
    </source>
</evidence>
<comment type="caution">
    <text evidence="1">The sequence shown here is derived from an EMBL/GenBank/DDBJ whole genome shotgun (WGS) entry which is preliminary data.</text>
</comment>
<name>A0A3D8IN86_9HELI</name>
<protein>
    <recommendedName>
        <fullName evidence="3">Outer membrane protein</fullName>
    </recommendedName>
</protein>
<evidence type="ECO:0000313" key="1">
    <source>
        <dbReference type="EMBL" id="RDU66672.1"/>
    </source>
</evidence>
<organism evidence="1 2">
    <name type="scientific">Helicobacter equorum</name>
    <dbReference type="NCBI Taxonomy" id="361872"/>
    <lineage>
        <taxon>Bacteria</taxon>
        <taxon>Pseudomonadati</taxon>
        <taxon>Campylobacterota</taxon>
        <taxon>Epsilonproteobacteria</taxon>
        <taxon>Campylobacterales</taxon>
        <taxon>Helicobacteraceae</taxon>
        <taxon>Helicobacter</taxon>
    </lineage>
</organism>
<dbReference type="OrthoDB" id="5326165at2"/>
<proteinExistence type="predicted"/>
<accession>A0A3D8IN86</accession>
<sequence length="154" mass="17500">MLGWQVYSAKNWGWNFKAFFGYAGYGSDIKTPDNNTEKFNSSALHYGIEASYLYDFIISQQHTFGMNVGIGYEFGTFIGQKLDTTSLDSYTKTSFISSIGVHYFLNVNHQFWLTYKYKSGYNVGDGGNQNVNGSQLKYSTTPNNVLTFAYAYKF</sequence>
<keyword evidence="2" id="KW-1185">Reference proteome</keyword>